<evidence type="ECO:0000313" key="1">
    <source>
        <dbReference type="EMBL" id="KZR97032.1"/>
    </source>
</evidence>
<reference evidence="1 2" key="1">
    <citation type="submission" date="2016-03" db="EMBL/GenBank/DDBJ databases">
        <title>EvidentialGene: Evidence-directed Construction of Genes on Genomes.</title>
        <authorList>
            <person name="Gilbert D.G."/>
            <person name="Choi J.-H."/>
            <person name="Mockaitis K."/>
            <person name="Colbourne J."/>
            <person name="Pfrender M."/>
        </authorList>
    </citation>
    <scope>NUCLEOTIDE SEQUENCE [LARGE SCALE GENOMIC DNA]</scope>
    <source>
        <strain evidence="1 2">Xinb3</strain>
        <tissue evidence="1">Complete organism</tissue>
    </source>
</reference>
<proteinExistence type="predicted"/>
<name>A0A164EQW5_9CRUS</name>
<protein>
    <submittedName>
        <fullName evidence="1">Uncharacterized protein</fullName>
    </submittedName>
</protein>
<accession>A0A164EQW5</accession>
<comment type="caution">
    <text evidence="1">The sequence shown here is derived from an EMBL/GenBank/DDBJ whole genome shotgun (WGS) entry which is preliminary data.</text>
</comment>
<keyword evidence="2" id="KW-1185">Reference proteome</keyword>
<evidence type="ECO:0000313" key="2">
    <source>
        <dbReference type="Proteomes" id="UP000076858"/>
    </source>
</evidence>
<sequence>MLLFTFLCYDHQPALICLSFNRNTVIDYRRFFLAYKKSYCRDFGVKSVKNRQVYR</sequence>
<dbReference type="AlphaFoldDB" id="A0A164EQW5"/>
<organism evidence="1 2">
    <name type="scientific">Daphnia magna</name>
    <dbReference type="NCBI Taxonomy" id="35525"/>
    <lineage>
        <taxon>Eukaryota</taxon>
        <taxon>Metazoa</taxon>
        <taxon>Ecdysozoa</taxon>
        <taxon>Arthropoda</taxon>
        <taxon>Crustacea</taxon>
        <taxon>Branchiopoda</taxon>
        <taxon>Diplostraca</taxon>
        <taxon>Cladocera</taxon>
        <taxon>Anomopoda</taxon>
        <taxon>Daphniidae</taxon>
        <taxon>Daphnia</taxon>
    </lineage>
</organism>
<dbReference type="Proteomes" id="UP000076858">
    <property type="component" value="Unassembled WGS sequence"/>
</dbReference>
<gene>
    <name evidence="1" type="ORF">APZ42_008312</name>
</gene>
<dbReference type="EMBL" id="LRGB01022863">
    <property type="protein sequence ID" value="KZR97032.1"/>
    <property type="molecule type" value="Genomic_DNA"/>
</dbReference>